<reference evidence="1" key="1">
    <citation type="journal article" date="2014" name="Front. Microbiol.">
        <title>High frequency of phylogenetically diverse reductive dehalogenase-homologous genes in deep subseafloor sedimentary metagenomes.</title>
        <authorList>
            <person name="Kawai M."/>
            <person name="Futagami T."/>
            <person name="Toyoda A."/>
            <person name="Takaki Y."/>
            <person name="Nishi S."/>
            <person name="Hori S."/>
            <person name="Arai W."/>
            <person name="Tsubouchi T."/>
            <person name="Morono Y."/>
            <person name="Uchiyama I."/>
            <person name="Ito T."/>
            <person name="Fujiyama A."/>
            <person name="Inagaki F."/>
            <person name="Takami H."/>
        </authorList>
    </citation>
    <scope>NUCLEOTIDE SEQUENCE</scope>
    <source>
        <strain evidence="1">Expedition CK06-06</strain>
    </source>
</reference>
<name>X1S2E7_9ZZZZ</name>
<gene>
    <name evidence="1" type="ORF">S06H3_65511</name>
</gene>
<comment type="caution">
    <text evidence="1">The sequence shown here is derived from an EMBL/GenBank/DDBJ whole genome shotgun (WGS) entry which is preliminary data.</text>
</comment>
<proteinExistence type="predicted"/>
<feature type="non-terminal residue" evidence="1">
    <location>
        <position position="1"/>
    </location>
</feature>
<organism evidence="1">
    <name type="scientific">marine sediment metagenome</name>
    <dbReference type="NCBI Taxonomy" id="412755"/>
    <lineage>
        <taxon>unclassified sequences</taxon>
        <taxon>metagenomes</taxon>
        <taxon>ecological metagenomes</taxon>
    </lineage>
</organism>
<accession>X1S2E7</accession>
<protein>
    <submittedName>
        <fullName evidence="1">Uncharacterized protein</fullName>
    </submittedName>
</protein>
<sequence length="89" mass="10504">FLHFFYLELILIFNKNLIPQFNFDYLDGPVVVVGSRNWITPAAEMESAFFPQKEWIIDAIHERLYLLDGHQVTTDQSTTEQIRRNKFGV</sequence>
<dbReference type="EMBL" id="BARV01044148">
    <property type="protein sequence ID" value="GAI69605.1"/>
    <property type="molecule type" value="Genomic_DNA"/>
</dbReference>
<evidence type="ECO:0000313" key="1">
    <source>
        <dbReference type="EMBL" id="GAI69605.1"/>
    </source>
</evidence>
<dbReference type="AlphaFoldDB" id="X1S2E7"/>